<organism evidence="4 5">
    <name type="scientific">Scleropages formosus</name>
    <name type="common">Asian bonytongue</name>
    <name type="synonym">Osteoglossum formosum</name>
    <dbReference type="NCBI Taxonomy" id="113540"/>
    <lineage>
        <taxon>Eukaryota</taxon>
        <taxon>Metazoa</taxon>
        <taxon>Chordata</taxon>
        <taxon>Craniata</taxon>
        <taxon>Vertebrata</taxon>
        <taxon>Euteleostomi</taxon>
        <taxon>Actinopterygii</taxon>
        <taxon>Neopterygii</taxon>
        <taxon>Teleostei</taxon>
        <taxon>Osteoglossocephala</taxon>
        <taxon>Osteoglossomorpha</taxon>
        <taxon>Osteoglossiformes</taxon>
        <taxon>Osteoglossidae</taxon>
        <taxon>Scleropages</taxon>
    </lineage>
</organism>
<dbReference type="GeneTree" id="ENSGT00940000156423"/>
<reference evidence="4 5" key="1">
    <citation type="submission" date="2019-04" db="EMBL/GenBank/DDBJ databases">
        <authorList>
            <consortium name="Wellcome Sanger Institute Data Sharing"/>
        </authorList>
    </citation>
    <scope>NUCLEOTIDE SEQUENCE [LARGE SCALE GENOMIC DNA]</scope>
</reference>
<dbReference type="InterPro" id="IPR013763">
    <property type="entry name" value="Cyclin-like_dom"/>
</dbReference>
<dbReference type="InterPro" id="IPR006671">
    <property type="entry name" value="Cyclin_N"/>
</dbReference>
<dbReference type="AlphaFoldDB" id="A0A8C9WHI9"/>
<accession>A0A8C9WHI9</accession>
<keyword evidence="1 2" id="KW-0195">Cyclin</keyword>
<keyword evidence="5" id="KW-1185">Reference proteome</keyword>
<gene>
    <name evidence="4" type="primary">CCNG2</name>
</gene>
<name>A0A8C9WHI9_SCLFO</name>
<feature type="domain" description="Cyclin-like" evidence="3">
    <location>
        <begin position="64"/>
        <end position="150"/>
    </location>
</feature>
<dbReference type="FunFam" id="1.10.472.10:FF:000006">
    <property type="entry name" value="Cyclin I"/>
    <property type="match status" value="1"/>
</dbReference>
<dbReference type="InterPro" id="IPR036915">
    <property type="entry name" value="Cyclin-like_sf"/>
</dbReference>
<dbReference type="Proteomes" id="UP000694397">
    <property type="component" value="Chromosome 6"/>
</dbReference>
<evidence type="ECO:0000256" key="2">
    <source>
        <dbReference type="RuleBase" id="RU000383"/>
    </source>
</evidence>
<dbReference type="SUPFAM" id="SSF47954">
    <property type="entry name" value="Cyclin-like"/>
    <property type="match status" value="1"/>
</dbReference>
<reference evidence="4" key="3">
    <citation type="submission" date="2025-09" db="UniProtKB">
        <authorList>
            <consortium name="Ensembl"/>
        </authorList>
    </citation>
    <scope>IDENTIFICATION</scope>
</reference>
<evidence type="ECO:0000259" key="3">
    <source>
        <dbReference type="SMART" id="SM00385"/>
    </source>
</evidence>
<proteinExistence type="inferred from homology"/>
<dbReference type="Gene3D" id="1.10.472.10">
    <property type="entry name" value="Cyclin-like"/>
    <property type="match status" value="2"/>
</dbReference>
<protein>
    <submittedName>
        <fullName evidence="4">Cyclin G2</fullName>
    </submittedName>
</protein>
<comment type="similarity">
    <text evidence="2">Belongs to the cyclin family.</text>
</comment>
<dbReference type="PANTHER" id="PTHR10177">
    <property type="entry name" value="CYCLINS"/>
    <property type="match status" value="1"/>
</dbReference>
<reference evidence="4" key="2">
    <citation type="submission" date="2025-08" db="UniProtKB">
        <authorList>
            <consortium name="Ensembl"/>
        </authorList>
    </citation>
    <scope>IDENTIFICATION</scope>
</reference>
<sequence length="341" mass="38934">TLTQRAERSTKAHMEALQLLRQLEASFEQEAHYVPRETGLTLMESTEENHDNRVSAKCRDSEVEQLWSLTSFFGYSTQTFAQAVSLLDRFLAMMKVQPKHLSCIGISCLHIAAKVVEEQCNIPSSHELIRISQCKFTVSDLSRMEKIIAEKLNFQHEAITALTFLQLYHSITLMYTSERKDSLNLNKLEVQLKACLCRLVFSRAKPSVLALSLLTQEIEYLRSVDMLDIAKQIQRHLKITNDELLYWRELVSKCLTEYSSSECTKPNNKKLVWTLSKRTAQHLHASYNSITRLPTIPEGSWNESESEDSCEDMSCGEDSVGSPPCINTEGSFLFPHFCHTS</sequence>
<dbReference type="Ensembl" id="ENSSFOT00015038775.1">
    <property type="protein sequence ID" value="ENSSFOP00015073983.1"/>
    <property type="gene ID" value="ENSSFOG00015021488.2"/>
</dbReference>
<evidence type="ECO:0000256" key="1">
    <source>
        <dbReference type="ARBA" id="ARBA00023127"/>
    </source>
</evidence>
<dbReference type="InterPro" id="IPR039361">
    <property type="entry name" value="Cyclin"/>
</dbReference>
<dbReference type="OrthoDB" id="769138at2759"/>
<dbReference type="SMART" id="SM00385">
    <property type="entry name" value="CYCLIN"/>
    <property type="match status" value="1"/>
</dbReference>
<evidence type="ECO:0000313" key="4">
    <source>
        <dbReference type="Ensembl" id="ENSSFOP00015073983.1"/>
    </source>
</evidence>
<evidence type="ECO:0000313" key="5">
    <source>
        <dbReference type="Proteomes" id="UP000694397"/>
    </source>
</evidence>
<dbReference type="Pfam" id="PF00134">
    <property type="entry name" value="Cyclin_N"/>
    <property type="match status" value="1"/>
</dbReference>